<protein>
    <submittedName>
        <fullName evidence="1">NAD(P)-binding protein</fullName>
    </submittedName>
</protein>
<gene>
    <name evidence="1" type="ORF">BDR25DRAFT_330025</name>
</gene>
<reference evidence="1" key="1">
    <citation type="journal article" date="2020" name="Stud. Mycol.">
        <title>101 Dothideomycetes genomes: a test case for predicting lifestyles and emergence of pathogens.</title>
        <authorList>
            <person name="Haridas S."/>
            <person name="Albert R."/>
            <person name="Binder M."/>
            <person name="Bloem J."/>
            <person name="Labutti K."/>
            <person name="Salamov A."/>
            <person name="Andreopoulos B."/>
            <person name="Baker S."/>
            <person name="Barry K."/>
            <person name="Bills G."/>
            <person name="Bluhm B."/>
            <person name="Cannon C."/>
            <person name="Castanera R."/>
            <person name="Culley D."/>
            <person name="Daum C."/>
            <person name="Ezra D."/>
            <person name="Gonzalez J."/>
            <person name="Henrissat B."/>
            <person name="Kuo A."/>
            <person name="Liang C."/>
            <person name="Lipzen A."/>
            <person name="Lutzoni F."/>
            <person name="Magnuson J."/>
            <person name="Mondo S."/>
            <person name="Nolan M."/>
            <person name="Ohm R."/>
            <person name="Pangilinan J."/>
            <person name="Park H.-J."/>
            <person name="Ramirez L."/>
            <person name="Alfaro M."/>
            <person name="Sun H."/>
            <person name="Tritt A."/>
            <person name="Yoshinaga Y."/>
            <person name="Zwiers L.-H."/>
            <person name="Turgeon B."/>
            <person name="Goodwin S."/>
            <person name="Spatafora J."/>
            <person name="Crous P."/>
            <person name="Grigoriev I."/>
        </authorList>
    </citation>
    <scope>NUCLEOTIDE SEQUENCE</scope>
    <source>
        <strain evidence="1">ATCC 200398</strain>
    </source>
</reference>
<dbReference type="EMBL" id="MU003561">
    <property type="protein sequence ID" value="KAF2462820.1"/>
    <property type="molecule type" value="Genomic_DNA"/>
</dbReference>
<comment type="caution">
    <text evidence="1">The sequence shown here is derived from an EMBL/GenBank/DDBJ whole genome shotgun (WGS) entry which is preliminary data.</text>
</comment>
<evidence type="ECO:0000313" key="1">
    <source>
        <dbReference type="EMBL" id="KAF2462820.1"/>
    </source>
</evidence>
<name>A0ACB6Q8G6_9PLEO</name>
<dbReference type="Proteomes" id="UP000799755">
    <property type="component" value="Unassembled WGS sequence"/>
</dbReference>
<proteinExistence type="predicted"/>
<keyword evidence="2" id="KW-1185">Reference proteome</keyword>
<sequence>MSTESLIRVTVCVNRKPGTTEDEFSKYWAYKHGPLATEWLQPTGRSPLAFDGMGDFWVKKYEDFEAAFLDPYYLEVIQPDEKNLIDMESIQVTIGVERVVIEAFDMSIDIPLKDKIILITGGASGIGLALTQQSHALGARVLVADLRPTPLFTAFAASKPNILFIQSDVSKWSSFDKIFAACEEKWNDVPDAYGICAGLFEPPFSNFWDDREEGDGEKGYMQVRVNVDHPVKLTRMAMRKSLERGKRASVCIIHAIIGFVKSLSSTEPLTGVKITTICPGAVNTPLFTPSKISQFSFAEAKALTPDDVAKHMLELLQKKEYPCGTMLELSLTGTRVLPEWNIAPPAGEGTGQELNAEEMMRAMLRPIEEKLGSERGAKL</sequence>
<organism evidence="1 2">
    <name type="scientific">Lindgomyces ingoldianus</name>
    <dbReference type="NCBI Taxonomy" id="673940"/>
    <lineage>
        <taxon>Eukaryota</taxon>
        <taxon>Fungi</taxon>
        <taxon>Dikarya</taxon>
        <taxon>Ascomycota</taxon>
        <taxon>Pezizomycotina</taxon>
        <taxon>Dothideomycetes</taxon>
        <taxon>Pleosporomycetidae</taxon>
        <taxon>Pleosporales</taxon>
        <taxon>Lindgomycetaceae</taxon>
        <taxon>Lindgomyces</taxon>
    </lineage>
</organism>
<evidence type="ECO:0000313" key="2">
    <source>
        <dbReference type="Proteomes" id="UP000799755"/>
    </source>
</evidence>
<accession>A0ACB6Q8G6</accession>